<dbReference type="EMBL" id="CP012288">
    <property type="protein sequence ID" value="AMV67123.1"/>
    <property type="molecule type" value="Genomic_DNA"/>
</dbReference>
<proteinExistence type="inferred from homology"/>
<name>A0A0R2HVU3_9LACO</name>
<dbReference type="GO" id="GO:0005524">
    <property type="term" value="F:ATP binding"/>
    <property type="evidence" value="ECO:0007669"/>
    <property type="project" value="UniProtKB-UniRule"/>
</dbReference>
<accession>A0A0R2HVU3</accession>
<comment type="miscellaneous">
    <text evidence="10">Despite having helicase-like domains, this subunit does not have helicase activity.</text>
</comment>
<dbReference type="InterPro" id="IPR049035">
    <property type="entry name" value="ADDB_N"/>
</dbReference>
<evidence type="ECO:0000313" key="15">
    <source>
        <dbReference type="Proteomes" id="UP000076244"/>
    </source>
</evidence>
<dbReference type="SUPFAM" id="SSF52540">
    <property type="entry name" value="P-loop containing nucleoside triphosphate hydrolases"/>
    <property type="match status" value="1"/>
</dbReference>
<dbReference type="GO" id="GO:0000724">
    <property type="term" value="P:double-strand break repair via homologous recombination"/>
    <property type="evidence" value="ECO:0007669"/>
    <property type="project" value="UniProtKB-UniRule"/>
</dbReference>
<dbReference type="Gene3D" id="3.40.50.300">
    <property type="entry name" value="P-loop containing nucleotide triphosphate hydrolases"/>
    <property type="match status" value="3"/>
</dbReference>
<dbReference type="EC" id="3.1.-.-" evidence="10"/>
<dbReference type="Proteomes" id="UP000076244">
    <property type="component" value="Chromosome"/>
</dbReference>
<feature type="domain" description="PD-(D/E)XK endonuclease-like" evidence="11">
    <location>
        <begin position="808"/>
        <end position="1146"/>
    </location>
</feature>
<dbReference type="RefSeq" id="WP_046870977.1">
    <property type="nucleotide sequence ID" value="NZ_BAAAXI010000020.1"/>
</dbReference>
<keyword evidence="15" id="KW-1185">Reference proteome</keyword>
<dbReference type="GO" id="GO:0003690">
    <property type="term" value="F:double-stranded DNA binding"/>
    <property type="evidence" value="ECO:0007669"/>
    <property type="project" value="UniProtKB-UniRule"/>
</dbReference>
<dbReference type="KEGG" id="pdm:ADU72_1190"/>
<keyword evidence="9 10" id="KW-0234">DNA repair</keyword>
<keyword evidence="8 10" id="KW-0238">DNA-binding</keyword>
<keyword evidence="3 10" id="KW-0227">DNA damage</keyword>
<evidence type="ECO:0000313" key="13">
    <source>
        <dbReference type="EMBL" id="AMV62990.1"/>
    </source>
</evidence>
<protein>
    <recommendedName>
        <fullName evidence="10">ATP-dependent helicase/deoxyribonuclease subunit B</fullName>
        <ecNumber evidence="10">3.1.-.-</ecNumber>
    </recommendedName>
    <alternativeName>
        <fullName evidence="10">ATP-dependent helicase/nuclease subunit RexB</fullName>
    </alternativeName>
</protein>
<evidence type="ECO:0000256" key="8">
    <source>
        <dbReference type="ARBA" id="ARBA00023125"/>
    </source>
</evidence>
<feature type="domain" description="ATP-dependent helicase/deoxyribonuclease subunit B N-terminal" evidence="12">
    <location>
        <begin position="5"/>
        <end position="290"/>
    </location>
</feature>
<dbReference type="GO" id="GO:0016817">
    <property type="term" value="F:hydrolase activity, acting on acid anhydrides"/>
    <property type="evidence" value="ECO:0007669"/>
    <property type="project" value="InterPro"/>
</dbReference>
<comment type="cofactor">
    <cofactor evidence="10">
        <name>Mg(2+)</name>
        <dbReference type="ChEBI" id="CHEBI:18420"/>
    </cofactor>
</comment>
<evidence type="ECO:0000256" key="7">
    <source>
        <dbReference type="ARBA" id="ARBA00022840"/>
    </source>
</evidence>
<reference evidence="15 16" key="1">
    <citation type="journal article" date="2016" name="PLoS ONE">
        <title>The Identification of Novel Diagnostic Marker Genes for the Detection of Beer Spoiling Pediococcus damnosus Strains Using the BlAst Diagnostic Gene findEr.</title>
        <authorList>
            <person name="Behr J."/>
            <person name="Geissler A.J."/>
            <person name="Schmid J."/>
            <person name="Zehe A."/>
            <person name="Vogel R.F."/>
        </authorList>
    </citation>
    <scope>NUCLEOTIDE SEQUENCE [LARGE SCALE GENOMIC DNA]</scope>
    <source>
        <strain evidence="13 16">TMW 2.1533</strain>
        <strain evidence="14 15">TMW 2.1535</strain>
    </source>
</reference>
<comment type="function">
    <text evidence="10">The heterodimer acts as both an ATP-dependent DNA helicase and an ATP-dependent, dual-direction single-stranded exonuclease. Recognizes the chi site generating a DNA molecule suitable for the initiation of homologous recombination. This subunit has 5' -&gt; 3' nuclease activity but not helicase activity.</text>
</comment>
<keyword evidence="1 10" id="KW-0540">Nuclease</keyword>
<evidence type="ECO:0000256" key="4">
    <source>
        <dbReference type="ARBA" id="ARBA00022801"/>
    </source>
</evidence>
<evidence type="ECO:0000256" key="2">
    <source>
        <dbReference type="ARBA" id="ARBA00022741"/>
    </source>
</evidence>
<dbReference type="InterPro" id="IPR038726">
    <property type="entry name" value="PDDEXK_AddAB-type"/>
</dbReference>
<keyword evidence="2 10" id="KW-0547">Nucleotide-binding</keyword>
<evidence type="ECO:0000313" key="16">
    <source>
        <dbReference type="Proteomes" id="UP000076405"/>
    </source>
</evidence>
<evidence type="ECO:0000256" key="9">
    <source>
        <dbReference type="ARBA" id="ARBA00023204"/>
    </source>
</evidence>
<evidence type="ECO:0000256" key="3">
    <source>
        <dbReference type="ARBA" id="ARBA00022763"/>
    </source>
</evidence>
<dbReference type="GO" id="GO:0004386">
    <property type="term" value="F:helicase activity"/>
    <property type="evidence" value="ECO:0007669"/>
    <property type="project" value="UniProtKB-KW"/>
</dbReference>
<keyword evidence="6 10" id="KW-0269">Exonuclease</keyword>
<comment type="caution">
    <text evidence="10">Lacks conserved residue(s) required for the propagation of feature annotation.</text>
</comment>
<dbReference type="PANTHER" id="PTHR30591:SF1">
    <property type="entry name" value="RECBCD ENZYME SUBUNIT RECC"/>
    <property type="match status" value="1"/>
</dbReference>
<keyword evidence="7 10" id="KW-0067">ATP-binding</keyword>
<dbReference type="AlphaFoldDB" id="A0A0R2HVU3"/>
<evidence type="ECO:0000256" key="10">
    <source>
        <dbReference type="HAMAP-Rule" id="MF_01453"/>
    </source>
</evidence>
<comment type="similarity">
    <text evidence="10">Belongs to the helicase family. AddB/RexB type 2 subfamily.</text>
</comment>
<evidence type="ECO:0000313" key="14">
    <source>
        <dbReference type="EMBL" id="AMV67123.1"/>
    </source>
</evidence>
<evidence type="ECO:0000259" key="12">
    <source>
        <dbReference type="Pfam" id="PF21445"/>
    </source>
</evidence>
<evidence type="ECO:0000256" key="5">
    <source>
        <dbReference type="ARBA" id="ARBA00022806"/>
    </source>
</evidence>
<dbReference type="OrthoDB" id="9758506at2"/>
<dbReference type="Pfam" id="PF12705">
    <property type="entry name" value="PDDEXK_1"/>
    <property type="match status" value="1"/>
</dbReference>
<dbReference type="Pfam" id="PF21445">
    <property type="entry name" value="ADDB_N"/>
    <property type="match status" value="1"/>
</dbReference>
<organism evidence="13 16">
    <name type="scientific">Pediococcus damnosus</name>
    <dbReference type="NCBI Taxonomy" id="51663"/>
    <lineage>
        <taxon>Bacteria</taxon>
        <taxon>Bacillati</taxon>
        <taxon>Bacillota</taxon>
        <taxon>Bacilli</taxon>
        <taxon>Lactobacillales</taxon>
        <taxon>Lactobacillaceae</taxon>
        <taxon>Pediococcus</taxon>
    </lineage>
</organism>
<evidence type="ECO:0000256" key="6">
    <source>
        <dbReference type="ARBA" id="ARBA00022839"/>
    </source>
</evidence>
<evidence type="ECO:0000259" key="11">
    <source>
        <dbReference type="Pfam" id="PF12705"/>
    </source>
</evidence>
<dbReference type="EMBL" id="CP012275">
    <property type="protein sequence ID" value="AMV62990.1"/>
    <property type="molecule type" value="Genomic_DNA"/>
</dbReference>
<evidence type="ECO:0000256" key="1">
    <source>
        <dbReference type="ARBA" id="ARBA00022722"/>
    </source>
</evidence>
<dbReference type="PANTHER" id="PTHR30591">
    <property type="entry name" value="RECBCD ENZYME SUBUNIT RECC"/>
    <property type="match status" value="1"/>
</dbReference>
<dbReference type="HAMAP" id="MF_01453">
    <property type="entry name" value="AddB_type2"/>
    <property type="match status" value="1"/>
</dbReference>
<comment type="subunit">
    <text evidence="10">Heterodimer of AddA and RexB.</text>
</comment>
<gene>
    <name evidence="10" type="primary">rexB</name>
    <name evidence="13" type="ORF">ADU70_1506</name>
    <name evidence="14" type="ORF">ADU72_1190</name>
</gene>
<dbReference type="InterPro" id="IPR027417">
    <property type="entry name" value="P-loop_NTPase"/>
</dbReference>
<sequence length="1198" mass="138081">MTLKFILGKASRDGQGAMIDQVDQVLSENSQNRVYYIVPNHVKFQSELTVLNELRKRHSQNSHTYAQNQLQVFSFSRLAWYFMKNEPIYQVPRLSKAGVAMLIDRIILEHQDELTVFNGEQTQPGFIQQLASQFDELQKGRISAEDLVNLTDEVNSNENSTVDLTAKMHDLSIIYTAFEEEMLGNYVDSNTLIQALCEYLATQDLSQMVFFFDSFSSLSAQEMKLVQVLIENAKAVVVGLVLDRPYYDKLPEPENLFYESGKTYFKLYQFAQAKHLQVQTDTYAKKSRVISDLVKLEDFWIKATNLEPTEVTTLSDQNAIQIFRADSRQTEVEQIARKIRQAVANNPQIHYRDFSILTRHLDTYATVLNPTFDEYEIPYFNDLQISMKDHPFVALIEALFAVKDHYYRYQDVMRLLKTELLIPTVDEQPMPIEAFRRAKDLTENLVLKNGYEGGRWLQKEDWQYLRFNSTDFGTQTDQDLAITKQINLIKNYIRRVLPPFFKALDNAKTGKEGVTVLYKFLIDQGVADRLKQWRDEAVDRGDLSKAAQPEQTWQTFCDMLDEYVAILGDREFTIDNFSALLKAGFEGASYSLIPSTLDQVMISETGMAQMGDRKYTFIMGATDAVMPEQFNNQGILTDDDCDKLQDDLKEDQFFASNNNQQAHFERYLNYAAFLSGCKGLILSYASSDGEGAEQKISPYVKEIKTHFQITDSQVLKYFDRPKVDEESVVDFLGSKRSTLTHLLQVSRDSKSIKKMVKPNWQYIYRVLNNDPQLGELTKRVFESLTYKNEPVKLYPEIVQGLYGDTINTSISKLEEFYQNEYAYFLKYGLKLQERNVFELSPASTGEYFHMALDHFVKLIGQQNLEINQLSDSELDNLLNEVVKTIKTEPQFEILGSSNRMHYINDQLNQTIKQMLKIFVLQSDNSKMRPVQTEVLFGHVGSEAGLHSLDFEVAPTKKVHVRGKIDRIDELNLTSENGQSQKYFGIVDYKSSDHDFNFRDIYYGLAMQMLTYIDALKQNINLIDQDKDSPLISGALYMHLQNPAVNVNKLRNTDSDTVQKELLKQTKYKGIILSDPDLLDNLDTKLDSGSSLIYPFKKNKAGKYSSYDNHIVTQEELTRLIKHAERKIVEASKKIFAGELKLNPARWPDTHTALQYSPYKSIMQFDEMLPENNYHKLENLSGKDVLAKLKEEDDEHGEK</sequence>
<dbReference type="Proteomes" id="UP000076405">
    <property type="component" value="Chromosome"/>
</dbReference>
<dbReference type="GO" id="GO:0008409">
    <property type="term" value="F:5'-3' exonuclease activity"/>
    <property type="evidence" value="ECO:0007669"/>
    <property type="project" value="UniProtKB-UniRule"/>
</dbReference>
<keyword evidence="5 10" id="KW-0347">Helicase</keyword>
<dbReference type="InterPro" id="IPR014141">
    <property type="entry name" value="DNA_helicase_suRexB"/>
</dbReference>
<keyword evidence="4 10" id="KW-0378">Hydrolase</keyword>